<protein>
    <submittedName>
        <fullName evidence="1">ATP-dependent Clp protease proteolytic subunit</fullName>
    </submittedName>
</protein>
<dbReference type="SUPFAM" id="SSF52096">
    <property type="entry name" value="ClpP/crotonase"/>
    <property type="match status" value="1"/>
</dbReference>
<proteinExistence type="predicted"/>
<accession>A0ABW1L2I0</accession>
<keyword evidence="1" id="KW-0645">Protease</keyword>
<organism evidence="1 2">
    <name type="scientific">Hyphococcus aureus</name>
    <dbReference type="NCBI Taxonomy" id="2666033"/>
    <lineage>
        <taxon>Bacteria</taxon>
        <taxon>Pseudomonadati</taxon>
        <taxon>Pseudomonadota</taxon>
        <taxon>Alphaproteobacteria</taxon>
        <taxon>Parvularculales</taxon>
        <taxon>Parvularculaceae</taxon>
        <taxon>Hyphococcus</taxon>
    </lineage>
</organism>
<dbReference type="InterPro" id="IPR023562">
    <property type="entry name" value="ClpP/TepA"/>
</dbReference>
<evidence type="ECO:0000313" key="2">
    <source>
        <dbReference type="Proteomes" id="UP001596116"/>
    </source>
</evidence>
<keyword evidence="1" id="KW-0378">Hydrolase</keyword>
<dbReference type="Pfam" id="PF00574">
    <property type="entry name" value="CLP_protease"/>
    <property type="match status" value="1"/>
</dbReference>
<reference evidence="1 2" key="1">
    <citation type="submission" date="2024-09" db="EMBL/GenBank/DDBJ databases">
        <authorList>
            <person name="Zhang Z.-H."/>
        </authorList>
    </citation>
    <scope>NUCLEOTIDE SEQUENCE [LARGE SCALE GENOMIC DNA]</scope>
    <source>
        <strain evidence="1 2">HHTR114</strain>
    </source>
</reference>
<sequence>MDQKQKNQLMPFVTLVLLALTVLLISRNNDLIFRDKGELSVERDRSDPETIVFTWRNEVEAPMARRFEEAWRDWKNEGDRVVIDLHSPGGAIAEGQEVIRIIERMKRTHIVDTRVRGRRACYSMCVPIFLQGEERTAAPNSTFMFHEPTAYDFFTGEKVNQPKFERDMMSQRFFDIYFVNSPMDPVWRDKLAREWKGRDLFYSAKELTDQHSNIVTRLE</sequence>
<gene>
    <name evidence="1" type="ORF">ACFMB1_17740</name>
</gene>
<dbReference type="InterPro" id="IPR029045">
    <property type="entry name" value="ClpP/crotonase-like_dom_sf"/>
</dbReference>
<dbReference type="Gene3D" id="3.90.226.10">
    <property type="entry name" value="2-enoyl-CoA Hydratase, Chain A, domain 1"/>
    <property type="match status" value="1"/>
</dbReference>
<dbReference type="Proteomes" id="UP001596116">
    <property type="component" value="Unassembled WGS sequence"/>
</dbReference>
<dbReference type="EMBL" id="JBHPON010000003">
    <property type="protein sequence ID" value="MFC6037403.1"/>
    <property type="molecule type" value="Genomic_DNA"/>
</dbReference>
<keyword evidence="2" id="KW-1185">Reference proteome</keyword>
<evidence type="ECO:0000313" key="1">
    <source>
        <dbReference type="EMBL" id="MFC6037403.1"/>
    </source>
</evidence>
<comment type="caution">
    <text evidence="1">The sequence shown here is derived from an EMBL/GenBank/DDBJ whole genome shotgun (WGS) entry which is preliminary data.</text>
</comment>
<name>A0ABW1L2I0_9PROT</name>
<dbReference type="GO" id="GO:0008233">
    <property type="term" value="F:peptidase activity"/>
    <property type="evidence" value="ECO:0007669"/>
    <property type="project" value="UniProtKB-KW"/>
</dbReference>
<dbReference type="GO" id="GO:0006508">
    <property type="term" value="P:proteolysis"/>
    <property type="evidence" value="ECO:0007669"/>
    <property type="project" value="UniProtKB-KW"/>
</dbReference>
<dbReference type="RefSeq" id="WP_379881201.1">
    <property type="nucleotide sequence ID" value="NZ_JBHPON010000003.1"/>
</dbReference>